<evidence type="ECO:0000313" key="1">
    <source>
        <dbReference type="EMBL" id="RCJ36517.1"/>
    </source>
</evidence>
<dbReference type="NCBIfam" id="TIGR04155">
    <property type="entry name" value="cyano_PEP"/>
    <property type="match status" value="1"/>
</dbReference>
<dbReference type="NCBIfam" id="TIGR02595">
    <property type="entry name" value="PEP_CTERM"/>
    <property type="match status" value="1"/>
</dbReference>
<dbReference type="InterPro" id="IPR026374">
    <property type="entry name" value="Cyano_PEP"/>
</dbReference>
<gene>
    <name evidence="1" type="ORF">A6770_15965</name>
</gene>
<dbReference type="AlphaFoldDB" id="A0A367RIX7"/>
<evidence type="ECO:0000313" key="2">
    <source>
        <dbReference type="Proteomes" id="UP000252107"/>
    </source>
</evidence>
<accession>A0A367RIX7</accession>
<keyword evidence="2" id="KW-1185">Reference proteome</keyword>
<comment type="caution">
    <text evidence="1">The sequence shown here is derived from an EMBL/GenBank/DDBJ whole genome shotgun (WGS) entry which is preliminary data.</text>
</comment>
<dbReference type="EMBL" id="LXQD01000142">
    <property type="protein sequence ID" value="RCJ36517.1"/>
    <property type="molecule type" value="Genomic_DNA"/>
</dbReference>
<name>A0A367RIX7_9NOSO</name>
<proteinExistence type="predicted"/>
<sequence>MITIKNSVLTAGTASLLSLGSLALTSPSYGFSLNLNSWYTIGDVNPISSTQATLNSGSFYTVPTGGGADSLEDFLSLTPGSLDPVTSIFGATQGSATKQTFTDIKVGDVLRFDYSFLTNDADNAFVTINNSVIALTASTPFTYSFTSAGTYNVGIGVVDVDDTIGASKLIVSNAKLDAVPEPITILGSLTALGFGVGMRRRFSRKNSASGSAWDIQ</sequence>
<dbReference type="InterPro" id="IPR013424">
    <property type="entry name" value="Ice-binding_C"/>
</dbReference>
<reference evidence="1" key="1">
    <citation type="submission" date="2016-04" db="EMBL/GenBank/DDBJ databases">
        <authorList>
            <person name="Tabuchi Yagui T.R."/>
        </authorList>
    </citation>
    <scope>NUCLEOTIDE SEQUENCE [LARGE SCALE GENOMIC DNA]</scope>
    <source>
        <strain evidence="1">NIES-26</strain>
    </source>
</reference>
<organism evidence="1 2">
    <name type="scientific">Nostoc minutum NIES-26</name>
    <dbReference type="NCBI Taxonomy" id="1844469"/>
    <lineage>
        <taxon>Bacteria</taxon>
        <taxon>Bacillati</taxon>
        <taxon>Cyanobacteriota</taxon>
        <taxon>Cyanophyceae</taxon>
        <taxon>Nostocales</taxon>
        <taxon>Nostocaceae</taxon>
        <taxon>Nostoc</taxon>
    </lineage>
</organism>
<dbReference type="Proteomes" id="UP000252107">
    <property type="component" value="Unassembled WGS sequence"/>
</dbReference>
<protein>
    <submittedName>
        <fullName evidence="1">PEP-CTERM sorting domain-containing protein</fullName>
    </submittedName>
</protein>